<dbReference type="NCBIfam" id="TIGR00061">
    <property type="entry name" value="L21"/>
    <property type="match status" value="1"/>
</dbReference>
<dbReference type="OrthoDB" id="9813334at2"/>
<dbReference type="GO" id="GO:1990904">
    <property type="term" value="C:ribonucleoprotein complex"/>
    <property type="evidence" value="ECO:0007669"/>
    <property type="project" value="UniProtKB-KW"/>
</dbReference>
<dbReference type="PATRIC" id="fig|1497955.3.peg.1202"/>
<name>A0A133Y7X8_9FIRM</name>
<dbReference type="PANTHER" id="PTHR21349">
    <property type="entry name" value="50S RIBOSOMAL PROTEIN L21"/>
    <property type="match status" value="1"/>
</dbReference>
<evidence type="ECO:0000256" key="1">
    <source>
        <dbReference type="ARBA" id="ARBA00008563"/>
    </source>
</evidence>
<keyword evidence="2 6" id="KW-0699">rRNA-binding</keyword>
<dbReference type="STRING" id="1497955.HMPREF1872_01237"/>
<proteinExistence type="inferred from homology"/>
<comment type="function">
    <text evidence="6 7">This protein binds to 23S rRNA in the presence of protein L20.</text>
</comment>
<comment type="similarity">
    <text evidence="1 6 7">Belongs to the bacterial ribosomal protein bL21 family.</text>
</comment>
<dbReference type="GO" id="GO:0005737">
    <property type="term" value="C:cytoplasm"/>
    <property type="evidence" value="ECO:0007669"/>
    <property type="project" value="UniProtKB-ARBA"/>
</dbReference>
<evidence type="ECO:0000256" key="2">
    <source>
        <dbReference type="ARBA" id="ARBA00022730"/>
    </source>
</evidence>
<evidence type="ECO:0000256" key="7">
    <source>
        <dbReference type="RuleBase" id="RU000562"/>
    </source>
</evidence>
<dbReference type="GO" id="GO:0003735">
    <property type="term" value="F:structural constituent of ribosome"/>
    <property type="evidence" value="ECO:0007669"/>
    <property type="project" value="InterPro"/>
</dbReference>
<dbReference type="InterPro" id="IPR036164">
    <property type="entry name" value="bL21-like_sf"/>
</dbReference>
<reference evidence="9" key="1">
    <citation type="submission" date="2016-01" db="EMBL/GenBank/DDBJ databases">
        <authorList>
            <person name="Mitreva M."/>
            <person name="Pepin K.H."/>
            <person name="Mihindukulasuriya K.A."/>
            <person name="Fulton R."/>
            <person name="Fronick C."/>
            <person name="O'Laughlin M."/>
            <person name="Miner T."/>
            <person name="Herter B."/>
            <person name="Rosa B.A."/>
            <person name="Cordes M."/>
            <person name="Tomlinson C."/>
            <person name="Wollam A."/>
            <person name="Palsikar V.B."/>
            <person name="Mardis E.R."/>
            <person name="Wilson R.K."/>
        </authorList>
    </citation>
    <scope>NUCLEOTIDE SEQUENCE [LARGE SCALE GENOMIC DNA]</scope>
    <source>
        <strain evidence="9">KA00274</strain>
    </source>
</reference>
<gene>
    <name evidence="6" type="primary">rplU</name>
    <name evidence="8" type="ORF">HMPREF1872_01237</name>
</gene>
<evidence type="ECO:0000313" key="9">
    <source>
        <dbReference type="Proteomes" id="UP000070080"/>
    </source>
</evidence>
<dbReference type="InterPro" id="IPR018258">
    <property type="entry name" value="Ribosomal_bL21_CS"/>
</dbReference>
<evidence type="ECO:0000256" key="5">
    <source>
        <dbReference type="ARBA" id="ARBA00023274"/>
    </source>
</evidence>
<accession>A0A133Y7X8</accession>
<organism evidence="8 9">
    <name type="scientific">Amygdalobacter nucleatus</name>
    <dbReference type="NCBI Taxonomy" id="3029274"/>
    <lineage>
        <taxon>Bacteria</taxon>
        <taxon>Bacillati</taxon>
        <taxon>Bacillota</taxon>
        <taxon>Clostridia</taxon>
        <taxon>Eubacteriales</taxon>
        <taxon>Oscillospiraceae</taxon>
        <taxon>Amygdalobacter</taxon>
    </lineage>
</organism>
<dbReference type="InterPro" id="IPR028909">
    <property type="entry name" value="bL21-like"/>
</dbReference>
<dbReference type="GO" id="GO:0019843">
    <property type="term" value="F:rRNA binding"/>
    <property type="evidence" value="ECO:0007669"/>
    <property type="project" value="UniProtKB-UniRule"/>
</dbReference>
<evidence type="ECO:0000256" key="6">
    <source>
        <dbReference type="HAMAP-Rule" id="MF_01363"/>
    </source>
</evidence>
<comment type="caution">
    <text evidence="8">The sequence shown here is derived from an EMBL/GenBank/DDBJ whole genome shotgun (WGS) entry which is preliminary data.</text>
</comment>
<protein>
    <recommendedName>
        <fullName evidence="6">Large ribosomal subunit protein bL21</fullName>
    </recommendedName>
</protein>
<keyword evidence="5 6" id="KW-0687">Ribonucleoprotein</keyword>
<dbReference type="SUPFAM" id="SSF141091">
    <property type="entry name" value="L21p-like"/>
    <property type="match status" value="1"/>
</dbReference>
<sequence>MYAIIATGGKQYRVAVGEDVFVEKLELEAGQSVELAVLAISDENGLHLQDQLQNSKVVASVVKQGKNKKIYVMRYTPKKRSKRKQGHRQPYTRLHIESITL</sequence>
<dbReference type="EMBL" id="LSCV01000042">
    <property type="protein sequence ID" value="KXB39205.1"/>
    <property type="molecule type" value="Genomic_DNA"/>
</dbReference>
<evidence type="ECO:0000256" key="3">
    <source>
        <dbReference type="ARBA" id="ARBA00022884"/>
    </source>
</evidence>
<dbReference type="PROSITE" id="PS01169">
    <property type="entry name" value="RIBOSOMAL_L21"/>
    <property type="match status" value="1"/>
</dbReference>
<dbReference type="Pfam" id="PF00829">
    <property type="entry name" value="Ribosomal_L21p"/>
    <property type="match status" value="1"/>
</dbReference>
<keyword evidence="9" id="KW-1185">Reference proteome</keyword>
<keyword evidence="3 6" id="KW-0694">RNA-binding</keyword>
<dbReference type="AlphaFoldDB" id="A0A133Y7X8"/>
<keyword evidence="4 6" id="KW-0689">Ribosomal protein</keyword>
<dbReference type="PANTHER" id="PTHR21349:SF0">
    <property type="entry name" value="LARGE RIBOSOMAL SUBUNIT PROTEIN BL21M"/>
    <property type="match status" value="1"/>
</dbReference>
<dbReference type="InterPro" id="IPR001787">
    <property type="entry name" value="Ribosomal_bL21"/>
</dbReference>
<evidence type="ECO:0000313" key="8">
    <source>
        <dbReference type="EMBL" id="KXB39205.1"/>
    </source>
</evidence>
<dbReference type="RefSeq" id="WP_066714794.1">
    <property type="nucleotide sequence ID" value="NZ_CP118869.1"/>
</dbReference>
<comment type="subunit">
    <text evidence="6">Part of the 50S ribosomal subunit. Contacts protein L20.</text>
</comment>
<dbReference type="HAMAP" id="MF_01363">
    <property type="entry name" value="Ribosomal_bL21"/>
    <property type="match status" value="1"/>
</dbReference>
<evidence type="ECO:0000256" key="4">
    <source>
        <dbReference type="ARBA" id="ARBA00022980"/>
    </source>
</evidence>
<dbReference type="GO" id="GO:0005840">
    <property type="term" value="C:ribosome"/>
    <property type="evidence" value="ECO:0007669"/>
    <property type="project" value="UniProtKB-KW"/>
</dbReference>
<dbReference type="GO" id="GO:0006412">
    <property type="term" value="P:translation"/>
    <property type="evidence" value="ECO:0007669"/>
    <property type="project" value="UniProtKB-UniRule"/>
</dbReference>
<dbReference type="Proteomes" id="UP000070080">
    <property type="component" value="Unassembled WGS sequence"/>
</dbReference>